<reference evidence="2 3" key="1">
    <citation type="submission" date="2018-05" db="EMBL/GenBank/DDBJ databases">
        <title>Draft Genome Sequences for a Diverse set of 7 Haemophilus Species.</title>
        <authorList>
            <person name="Nichols M."/>
            <person name="Topaz N."/>
            <person name="Wang X."/>
            <person name="Wang X."/>
            <person name="Boxrud D."/>
        </authorList>
    </citation>
    <scope>NUCLEOTIDE SEQUENCE [LARGE SCALE GENOMIC DNA]</scope>
    <source>
        <strain evidence="2 3">C2002001239</strain>
    </source>
</reference>
<dbReference type="AlphaFoldDB" id="A0A369YD43"/>
<keyword evidence="1" id="KW-0175">Coiled coil</keyword>
<sequence length="141" mass="16506">MKKSILFALFMLNACSSGNSDPRIGKAELTKLKRWEAQTNIDANIEIELNRRNPQTDESFMQIVNETVKRSVEKEKQQIRALKLEHREVRKIAQLYEEMLTITPELYQATLTSDKKRVVMLQAKIEQLNQQSVKLEKQIFQ</sequence>
<proteinExistence type="predicted"/>
<dbReference type="Proteomes" id="UP000253872">
    <property type="component" value="Unassembled WGS sequence"/>
</dbReference>
<evidence type="ECO:0000313" key="2">
    <source>
        <dbReference type="EMBL" id="RDE70144.1"/>
    </source>
</evidence>
<accession>A0A369YD43</accession>
<gene>
    <name evidence="2" type="ORF">DPV93_09660</name>
</gene>
<feature type="coiled-coil region" evidence="1">
    <location>
        <begin position="65"/>
        <end position="138"/>
    </location>
</feature>
<comment type="caution">
    <text evidence="2">The sequence shown here is derived from an EMBL/GenBank/DDBJ whole genome shotgun (WGS) entry which is preliminary data.</text>
</comment>
<dbReference type="EMBL" id="QEPN01000009">
    <property type="protein sequence ID" value="RDE70144.1"/>
    <property type="molecule type" value="Genomic_DNA"/>
</dbReference>
<protein>
    <submittedName>
        <fullName evidence="2">Uncharacterized protein</fullName>
    </submittedName>
</protein>
<name>A0A369YD43_9PAST</name>
<organism evidence="2 3">
    <name type="scientific">Haemophilus sputorum</name>
    <dbReference type="NCBI Taxonomy" id="1078480"/>
    <lineage>
        <taxon>Bacteria</taxon>
        <taxon>Pseudomonadati</taxon>
        <taxon>Pseudomonadota</taxon>
        <taxon>Gammaproteobacteria</taxon>
        <taxon>Pasteurellales</taxon>
        <taxon>Pasteurellaceae</taxon>
        <taxon>Haemophilus</taxon>
    </lineage>
</organism>
<evidence type="ECO:0000256" key="1">
    <source>
        <dbReference type="SAM" id="Coils"/>
    </source>
</evidence>
<dbReference type="RefSeq" id="WP_007525719.1">
    <property type="nucleotide sequence ID" value="NZ_QEPN01000009.1"/>
</dbReference>
<evidence type="ECO:0000313" key="3">
    <source>
        <dbReference type="Proteomes" id="UP000253872"/>
    </source>
</evidence>